<name>A0ABP1P696_XYLVO</name>
<evidence type="ECO:0000256" key="4">
    <source>
        <dbReference type="ARBA" id="ARBA00023128"/>
    </source>
</evidence>
<evidence type="ECO:0000256" key="6">
    <source>
        <dbReference type="RuleBase" id="RU004396"/>
    </source>
</evidence>
<evidence type="ECO:0000313" key="9">
    <source>
        <dbReference type="Proteomes" id="UP001642520"/>
    </source>
</evidence>
<evidence type="ECO:0000256" key="2">
    <source>
        <dbReference type="ARBA" id="ARBA00022792"/>
    </source>
</evidence>
<dbReference type="Proteomes" id="UP001642520">
    <property type="component" value="Unassembled WGS sequence"/>
</dbReference>
<reference evidence="8 9" key="1">
    <citation type="submission" date="2024-08" db="EMBL/GenBank/DDBJ databases">
        <authorList>
            <person name="Will J Nash"/>
            <person name="Angela Man"/>
            <person name="Seanna McTaggart"/>
            <person name="Kendall Baker"/>
            <person name="Tom Barker"/>
            <person name="Leah Catchpole"/>
            <person name="Alex Durrant"/>
            <person name="Karim Gharbi"/>
            <person name="Naomi Irish"/>
            <person name="Gemy Kaithakottil"/>
            <person name="Debby Ku"/>
            <person name="Aaliyah Providence"/>
            <person name="Felix Shaw"/>
            <person name="David Swarbreck"/>
            <person name="Chris Watkins"/>
            <person name="Ann M. McCartney"/>
            <person name="Giulio Formenti"/>
            <person name="Alice Mouton"/>
            <person name="Noel Vella"/>
            <person name="Bjorn M von Reumont"/>
            <person name="Adriana Vella"/>
            <person name="Wilfried Haerty"/>
        </authorList>
    </citation>
    <scope>NUCLEOTIDE SEQUENCE [LARGE SCALE GENOMIC DNA]</scope>
</reference>
<dbReference type="EMBL" id="CAXAJV020001296">
    <property type="protein sequence ID" value="CAL7947669.1"/>
    <property type="molecule type" value="Genomic_DNA"/>
</dbReference>
<evidence type="ECO:0000256" key="1">
    <source>
        <dbReference type="ARBA" id="ARBA00004273"/>
    </source>
</evidence>
<organism evidence="8 9">
    <name type="scientific">Xylocopa violacea</name>
    <name type="common">Violet carpenter bee</name>
    <name type="synonym">Apis violacea</name>
    <dbReference type="NCBI Taxonomy" id="135666"/>
    <lineage>
        <taxon>Eukaryota</taxon>
        <taxon>Metazoa</taxon>
        <taxon>Ecdysozoa</taxon>
        <taxon>Arthropoda</taxon>
        <taxon>Hexapoda</taxon>
        <taxon>Insecta</taxon>
        <taxon>Pterygota</taxon>
        <taxon>Neoptera</taxon>
        <taxon>Endopterygota</taxon>
        <taxon>Hymenoptera</taxon>
        <taxon>Apocrita</taxon>
        <taxon>Aculeata</taxon>
        <taxon>Apoidea</taxon>
        <taxon>Anthophila</taxon>
        <taxon>Apidae</taxon>
        <taxon>Xylocopa</taxon>
        <taxon>Xylocopa</taxon>
    </lineage>
</organism>
<dbReference type="PANTHER" id="PTHR11504">
    <property type="entry name" value="CYTOCHROME C OXIDASE POLYPEPTIDE VIA"/>
    <property type="match status" value="1"/>
</dbReference>
<sequence length="322" mass="36809">MHTRENILEGTKEKNVSNRSLTLLTRITDKSWDNKTCDNGAVFCVQLKFFSEKNIYCWTVSNKHIGKRTFLFDCGSSILSQISLTPLNHSWKFSKQLCPSTGYHSSSTKKLSDSMLKFYSFANNPSYCKFSCKKLEWTTDLCDEIFGFKIIRNYSSCKGSPSDKTSKSGECIDETLKTITAKQEVPKDCCAKFDEKEEVCSESERPCPPVFPEVPPVCRPTPCPNVEDYCPSTSTHESKFWRLLSILTIPVIIFISGYVYTRQLEKQNEPRPEFVDVTYLRRIVKPFPWGDGKHTLFHNPQKNPISPHGYEVDDPNAVNKGE</sequence>
<keyword evidence="9" id="KW-1185">Reference proteome</keyword>
<evidence type="ECO:0008006" key="10">
    <source>
        <dbReference type="Google" id="ProtNLM"/>
    </source>
</evidence>
<dbReference type="PANTHER" id="PTHR11504:SF0">
    <property type="entry name" value="CYTOCHROME C OXIDASE SUBUNIT"/>
    <property type="match status" value="1"/>
</dbReference>
<comment type="similarity">
    <text evidence="6">Belongs to the cytochrome c oxidase subunit 6A family.</text>
</comment>
<dbReference type="Pfam" id="PF02046">
    <property type="entry name" value="COX6A"/>
    <property type="match status" value="1"/>
</dbReference>
<evidence type="ECO:0000256" key="3">
    <source>
        <dbReference type="ARBA" id="ARBA00022946"/>
    </source>
</evidence>
<evidence type="ECO:0000256" key="7">
    <source>
        <dbReference type="SAM" id="MobiDB-lite"/>
    </source>
</evidence>
<evidence type="ECO:0000313" key="8">
    <source>
        <dbReference type="EMBL" id="CAL7947669.1"/>
    </source>
</evidence>
<dbReference type="SUPFAM" id="SSF81411">
    <property type="entry name" value="Mitochondrial cytochrome c oxidase subunit VIa"/>
    <property type="match status" value="1"/>
</dbReference>
<protein>
    <recommendedName>
        <fullName evidence="10">Cytochrome c oxidase polypeptide VIa</fullName>
    </recommendedName>
</protein>
<keyword evidence="5" id="KW-0472">Membrane</keyword>
<feature type="region of interest" description="Disordered" evidence="7">
    <location>
        <begin position="298"/>
        <end position="322"/>
    </location>
</feature>
<keyword evidence="4" id="KW-0496">Mitochondrion</keyword>
<dbReference type="InterPro" id="IPR001349">
    <property type="entry name" value="Cyt_c_oxidase_su6a"/>
</dbReference>
<dbReference type="InterPro" id="IPR036418">
    <property type="entry name" value="Cyt_c_oxidase_su6a_sf"/>
</dbReference>
<keyword evidence="2" id="KW-0999">Mitochondrion inner membrane</keyword>
<gene>
    <name evidence="8" type="ORF">XYLVIOL_LOCUS8450</name>
</gene>
<keyword evidence="3" id="KW-0809">Transit peptide</keyword>
<proteinExistence type="inferred from homology"/>
<accession>A0ABP1P696</accession>
<comment type="subcellular location">
    <subcellularLocation>
        <location evidence="1">Mitochondrion inner membrane</location>
    </subcellularLocation>
</comment>
<evidence type="ECO:0000256" key="5">
    <source>
        <dbReference type="ARBA" id="ARBA00023136"/>
    </source>
</evidence>
<dbReference type="Gene3D" id="4.10.95.10">
    <property type="entry name" value="Cytochrome c oxidase, subunit VIa"/>
    <property type="match status" value="1"/>
</dbReference>
<comment type="caution">
    <text evidence="8">The sequence shown here is derived from an EMBL/GenBank/DDBJ whole genome shotgun (WGS) entry which is preliminary data.</text>
</comment>